<evidence type="ECO:0000256" key="2">
    <source>
        <dbReference type="ARBA" id="ARBA00022448"/>
    </source>
</evidence>
<keyword evidence="5 7" id="KW-1133">Transmembrane helix</keyword>
<feature type="transmembrane region" description="Helical" evidence="7">
    <location>
        <begin position="35"/>
        <end position="54"/>
    </location>
</feature>
<gene>
    <name evidence="10" type="ORF">SAMN06265360_104154</name>
</gene>
<feature type="transmembrane region" description="Helical" evidence="7">
    <location>
        <begin position="239"/>
        <end position="262"/>
    </location>
</feature>
<evidence type="ECO:0000256" key="8">
    <source>
        <dbReference type="SAM" id="MobiDB-lite"/>
    </source>
</evidence>
<feature type="transmembrane region" description="Helical" evidence="7">
    <location>
        <begin position="302"/>
        <end position="322"/>
    </location>
</feature>
<keyword evidence="6 7" id="KW-0472">Membrane</keyword>
<dbReference type="InterPro" id="IPR035906">
    <property type="entry name" value="MetI-like_sf"/>
</dbReference>
<dbReference type="PANTHER" id="PTHR43227">
    <property type="entry name" value="BLL4140 PROTEIN"/>
    <property type="match status" value="1"/>
</dbReference>
<dbReference type="GO" id="GO:0005886">
    <property type="term" value="C:plasma membrane"/>
    <property type="evidence" value="ECO:0007669"/>
    <property type="project" value="UniProtKB-SubCell"/>
</dbReference>
<feature type="transmembrane region" description="Helical" evidence="7">
    <location>
        <begin position="194"/>
        <end position="218"/>
    </location>
</feature>
<evidence type="ECO:0000256" key="4">
    <source>
        <dbReference type="ARBA" id="ARBA00022692"/>
    </source>
</evidence>
<accession>A0A238VYU2</accession>
<keyword evidence="4 7" id="KW-0812">Transmembrane</keyword>
<reference evidence="10 11" key="1">
    <citation type="submission" date="2017-06" db="EMBL/GenBank/DDBJ databases">
        <authorList>
            <person name="Kim H.J."/>
            <person name="Triplett B.A."/>
        </authorList>
    </citation>
    <scope>NUCLEOTIDE SEQUENCE [LARGE SCALE GENOMIC DNA]</scope>
    <source>
        <strain evidence="10 11">DSM 45207</strain>
    </source>
</reference>
<evidence type="ECO:0000256" key="5">
    <source>
        <dbReference type="ARBA" id="ARBA00022989"/>
    </source>
</evidence>
<name>A0A238VYU2_9PSEU</name>
<dbReference type="Proteomes" id="UP000198348">
    <property type="component" value="Unassembled WGS sequence"/>
</dbReference>
<dbReference type="RefSeq" id="WP_217898469.1">
    <property type="nucleotide sequence ID" value="NZ_FZNW01000004.1"/>
</dbReference>
<dbReference type="PANTHER" id="PTHR43227:SF8">
    <property type="entry name" value="DIACETYLCHITOBIOSE UPTAKE SYSTEM PERMEASE PROTEIN DASB"/>
    <property type="match status" value="1"/>
</dbReference>
<evidence type="ECO:0000313" key="11">
    <source>
        <dbReference type="Proteomes" id="UP000198348"/>
    </source>
</evidence>
<feature type="transmembrane region" description="Helical" evidence="7">
    <location>
        <begin position="99"/>
        <end position="120"/>
    </location>
</feature>
<proteinExistence type="inferred from homology"/>
<evidence type="ECO:0000256" key="6">
    <source>
        <dbReference type="ARBA" id="ARBA00023136"/>
    </source>
</evidence>
<keyword evidence="2 7" id="KW-0813">Transport</keyword>
<comment type="similarity">
    <text evidence="7">Belongs to the binding-protein-dependent transport system permease family.</text>
</comment>
<evidence type="ECO:0000256" key="7">
    <source>
        <dbReference type="RuleBase" id="RU363032"/>
    </source>
</evidence>
<evidence type="ECO:0000259" key="9">
    <source>
        <dbReference type="PROSITE" id="PS50928"/>
    </source>
</evidence>
<dbReference type="AlphaFoldDB" id="A0A238VYU2"/>
<evidence type="ECO:0000256" key="1">
    <source>
        <dbReference type="ARBA" id="ARBA00004651"/>
    </source>
</evidence>
<dbReference type="EMBL" id="FZNW01000004">
    <property type="protein sequence ID" value="SNR38639.1"/>
    <property type="molecule type" value="Genomic_DNA"/>
</dbReference>
<feature type="transmembrane region" description="Helical" evidence="7">
    <location>
        <begin position="132"/>
        <end position="153"/>
    </location>
</feature>
<feature type="region of interest" description="Disordered" evidence="8">
    <location>
        <begin position="1"/>
        <end position="28"/>
    </location>
</feature>
<evidence type="ECO:0000313" key="10">
    <source>
        <dbReference type="EMBL" id="SNR38639.1"/>
    </source>
</evidence>
<dbReference type="PROSITE" id="PS50928">
    <property type="entry name" value="ABC_TM1"/>
    <property type="match status" value="1"/>
</dbReference>
<dbReference type="CDD" id="cd06261">
    <property type="entry name" value="TM_PBP2"/>
    <property type="match status" value="1"/>
</dbReference>
<feature type="domain" description="ABC transmembrane type-1" evidence="9">
    <location>
        <begin position="95"/>
        <end position="321"/>
    </location>
</feature>
<dbReference type="InterPro" id="IPR000515">
    <property type="entry name" value="MetI-like"/>
</dbReference>
<dbReference type="GO" id="GO:0055085">
    <property type="term" value="P:transmembrane transport"/>
    <property type="evidence" value="ECO:0007669"/>
    <property type="project" value="InterPro"/>
</dbReference>
<evidence type="ECO:0000256" key="3">
    <source>
        <dbReference type="ARBA" id="ARBA00022475"/>
    </source>
</evidence>
<dbReference type="InterPro" id="IPR050809">
    <property type="entry name" value="UgpAE/MalFG_permease"/>
</dbReference>
<dbReference type="Pfam" id="PF00528">
    <property type="entry name" value="BPD_transp_1"/>
    <property type="match status" value="1"/>
</dbReference>
<dbReference type="Gene3D" id="1.10.3720.10">
    <property type="entry name" value="MetI-like"/>
    <property type="match status" value="1"/>
</dbReference>
<keyword evidence="3" id="KW-1003">Cell membrane</keyword>
<organism evidence="10 11">
    <name type="scientific">Haloechinothrix alba</name>
    <dbReference type="NCBI Taxonomy" id="664784"/>
    <lineage>
        <taxon>Bacteria</taxon>
        <taxon>Bacillati</taxon>
        <taxon>Actinomycetota</taxon>
        <taxon>Actinomycetes</taxon>
        <taxon>Pseudonocardiales</taxon>
        <taxon>Pseudonocardiaceae</taxon>
        <taxon>Haloechinothrix</taxon>
    </lineage>
</organism>
<keyword evidence="11" id="KW-1185">Reference proteome</keyword>
<sequence length="332" mass="36606">MTDTALRSGTRRGRRTAPARGGPRPRGSRTRLTPYLLLAPTLVVIAGLLLYPLYRMLVMSTQDVGLREIRGEPAESVGAANFREILTSEVFWQALRNTVAFAAVAVSATLVLGTLVGLLIHRLGRVMSTTVVISTMLAWSMPHMSVATVWRWLFDEHGGVANWLLNQAPDWLTGALLGRADWSGYSWFLDPLPLYFVLTLAVVWQSFPFIAVSVLAGLKSIPGELFEAARVDGAGPWRSFWQVTFPLLKPVFAVLLVLSIIWDFKVFTQLHVLAGGIGNPAAYNLSLYAYAEAFRSPPRMGLGSAIAIVLAVILLVITVFYVRQIVRQEDVR</sequence>
<protein>
    <submittedName>
        <fullName evidence="10">N,N'-diacetylchitobiose transport system permease protein</fullName>
    </submittedName>
</protein>
<dbReference type="SUPFAM" id="SSF161098">
    <property type="entry name" value="MetI-like"/>
    <property type="match status" value="1"/>
</dbReference>
<comment type="subcellular location">
    <subcellularLocation>
        <location evidence="1 7">Cell membrane</location>
        <topology evidence="1 7">Multi-pass membrane protein</topology>
    </subcellularLocation>
</comment>